<accession>A0A8H6XH75</accession>
<dbReference type="EMBL" id="JACAZH010000028">
    <property type="protein sequence ID" value="KAF7340982.1"/>
    <property type="molecule type" value="Genomic_DNA"/>
</dbReference>
<sequence length="370" mass="41351">MLSNLPQELIEFILVELDTDSLRACSLVSSPLFPPSQRLIFRSLVVSYADIPKAQSLFASADHILHYCTGIFPPLIPSSRVFLTIKGRTVEWKDMTLPLHSALHALLDSAAVYSLNLAGIFDVPPSFILLALSSFRRLGLYSITLDASEPDILERPGTLRTEQLTIRAPYEDSMKRIADVLLQDKSMPGYLDNIKQLTVGMHRAVKPESLRLIGAAANNLRCLHLRCGVFRTHIDLPHLPVLKVIELKLYLGFSVGLPQNLYTTIAAFPETVPAIETLRLTFYGALPGREDLVNDPAGCFPLFNDACAYRGRLPCLRRVHCNGWWDPANTTREKAEWADFSVYVESKFPGLRGTRILMIAAAREDQTTFD</sequence>
<dbReference type="OrthoDB" id="2745898at2759"/>
<feature type="domain" description="F-box" evidence="1">
    <location>
        <begin position="1"/>
        <end position="44"/>
    </location>
</feature>
<dbReference type="PROSITE" id="PS50181">
    <property type="entry name" value="FBOX"/>
    <property type="match status" value="1"/>
</dbReference>
<organism evidence="2 3">
    <name type="scientific">Mycena sanguinolenta</name>
    <dbReference type="NCBI Taxonomy" id="230812"/>
    <lineage>
        <taxon>Eukaryota</taxon>
        <taxon>Fungi</taxon>
        <taxon>Dikarya</taxon>
        <taxon>Basidiomycota</taxon>
        <taxon>Agaricomycotina</taxon>
        <taxon>Agaricomycetes</taxon>
        <taxon>Agaricomycetidae</taxon>
        <taxon>Agaricales</taxon>
        <taxon>Marasmiineae</taxon>
        <taxon>Mycenaceae</taxon>
        <taxon>Mycena</taxon>
    </lineage>
</organism>
<dbReference type="InterPro" id="IPR036047">
    <property type="entry name" value="F-box-like_dom_sf"/>
</dbReference>
<reference evidence="2" key="1">
    <citation type="submission" date="2020-05" db="EMBL/GenBank/DDBJ databases">
        <title>Mycena genomes resolve the evolution of fungal bioluminescence.</title>
        <authorList>
            <person name="Tsai I.J."/>
        </authorList>
    </citation>
    <scope>NUCLEOTIDE SEQUENCE</scope>
    <source>
        <strain evidence="2">160909Yilan</strain>
    </source>
</reference>
<dbReference type="AlphaFoldDB" id="A0A8H6XH75"/>
<dbReference type="SUPFAM" id="SSF81383">
    <property type="entry name" value="F-box domain"/>
    <property type="match status" value="1"/>
</dbReference>
<keyword evidence="3" id="KW-1185">Reference proteome</keyword>
<comment type="caution">
    <text evidence="2">The sequence shown here is derived from an EMBL/GenBank/DDBJ whole genome shotgun (WGS) entry which is preliminary data.</text>
</comment>
<evidence type="ECO:0000313" key="3">
    <source>
        <dbReference type="Proteomes" id="UP000623467"/>
    </source>
</evidence>
<dbReference type="Proteomes" id="UP000623467">
    <property type="component" value="Unassembled WGS sequence"/>
</dbReference>
<name>A0A8H6XH75_9AGAR</name>
<protein>
    <recommendedName>
        <fullName evidence="1">F-box domain-containing protein</fullName>
    </recommendedName>
</protein>
<proteinExistence type="predicted"/>
<dbReference type="InterPro" id="IPR001810">
    <property type="entry name" value="F-box_dom"/>
</dbReference>
<evidence type="ECO:0000259" key="1">
    <source>
        <dbReference type="PROSITE" id="PS50181"/>
    </source>
</evidence>
<evidence type="ECO:0000313" key="2">
    <source>
        <dbReference type="EMBL" id="KAF7340982.1"/>
    </source>
</evidence>
<gene>
    <name evidence="2" type="ORF">MSAN_02083600</name>
</gene>